<keyword evidence="2" id="KW-1185">Reference proteome</keyword>
<dbReference type="Proteomes" id="UP000008181">
    <property type="component" value="Chromosome 2"/>
</dbReference>
<dbReference type="RefSeq" id="XP_003651577.1">
    <property type="nucleotide sequence ID" value="XM_003651529.1"/>
</dbReference>
<accession>G2R4K6</accession>
<reference evidence="1 2" key="1">
    <citation type="journal article" date="2011" name="Nat. Biotechnol.">
        <title>Comparative genomic analysis of the thermophilic biomass-degrading fungi Myceliophthora thermophila and Thielavia terrestris.</title>
        <authorList>
            <person name="Berka R.M."/>
            <person name="Grigoriev I.V."/>
            <person name="Otillar R."/>
            <person name="Salamov A."/>
            <person name="Grimwood J."/>
            <person name="Reid I."/>
            <person name="Ishmael N."/>
            <person name="John T."/>
            <person name="Darmond C."/>
            <person name="Moisan M.-C."/>
            <person name="Henrissat B."/>
            <person name="Coutinho P.M."/>
            <person name="Lombard V."/>
            <person name="Natvig D.O."/>
            <person name="Lindquist E."/>
            <person name="Schmutz J."/>
            <person name="Lucas S."/>
            <person name="Harris P."/>
            <person name="Powlowski J."/>
            <person name="Bellemare A."/>
            <person name="Taylor D."/>
            <person name="Butler G."/>
            <person name="de Vries R.P."/>
            <person name="Allijn I.E."/>
            <person name="van den Brink J."/>
            <person name="Ushinsky S."/>
            <person name="Storms R."/>
            <person name="Powell A.J."/>
            <person name="Paulsen I.T."/>
            <person name="Elbourne L.D.H."/>
            <person name="Baker S.E."/>
            <person name="Magnuson J."/>
            <person name="LaBoissiere S."/>
            <person name="Clutterbuck A.J."/>
            <person name="Martinez D."/>
            <person name="Wogulis M."/>
            <person name="de Leon A.L."/>
            <person name="Rey M.W."/>
            <person name="Tsang A."/>
        </authorList>
    </citation>
    <scope>NUCLEOTIDE SEQUENCE [LARGE SCALE GENOMIC DNA]</scope>
    <source>
        <strain evidence="2">ATCC 38088 / NRRL 8126</strain>
    </source>
</reference>
<evidence type="ECO:0000313" key="1">
    <source>
        <dbReference type="EMBL" id="AEO65241.1"/>
    </source>
</evidence>
<name>G2R4K6_THETT</name>
<dbReference type="GeneID" id="11514729"/>
<protein>
    <submittedName>
        <fullName evidence="1">Uncharacterized protein</fullName>
    </submittedName>
</protein>
<dbReference type="EMBL" id="CP003010">
    <property type="protein sequence ID" value="AEO65241.1"/>
    <property type="molecule type" value="Genomic_DNA"/>
</dbReference>
<gene>
    <name evidence="1" type="ORF">THITE_2112052</name>
</gene>
<dbReference type="HOGENOM" id="CLU_2639839_0_0_1"/>
<proteinExistence type="predicted"/>
<organism evidence="1 2">
    <name type="scientific">Thermothielavioides terrestris (strain ATCC 38088 / NRRL 8126)</name>
    <name type="common">Thielavia terrestris</name>
    <dbReference type="NCBI Taxonomy" id="578455"/>
    <lineage>
        <taxon>Eukaryota</taxon>
        <taxon>Fungi</taxon>
        <taxon>Dikarya</taxon>
        <taxon>Ascomycota</taxon>
        <taxon>Pezizomycotina</taxon>
        <taxon>Sordariomycetes</taxon>
        <taxon>Sordariomycetidae</taxon>
        <taxon>Sordariales</taxon>
        <taxon>Chaetomiaceae</taxon>
        <taxon>Thermothielavioides</taxon>
        <taxon>Thermothielavioides terrestris</taxon>
    </lineage>
</organism>
<sequence length="77" mass="8005">MSSRNTPCILPPLSPALASACLGGHWGWDEGNATQNRPRCLPPGINPKKVGRLRSQPSKIVTMDGAGGNGVCHVDAS</sequence>
<dbReference type="AlphaFoldDB" id="G2R4K6"/>
<dbReference type="KEGG" id="ttt:THITE_2112052"/>
<evidence type="ECO:0000313" key="2">
    <source>
        <dbReference type="Proteomes" id="UP000008181"/>
    </source>
</evidence>
<dbReference type="PROSITE" id="PS51257">
    <property type="entry name" value="PROKAR_LIPOPROTEIN"/>
    <property type="match status" value="1"/>
</dbReference>